<dbReference type="PANTHER" id="PTHR19302">
    <property type="entry name" value="GAMMA TUBULIN COMPLEX PROTEIN"/>
    <property type="match status" value="1"/>
</dbReference>
<dbReference type="InterPro" id="IPR040457">
    <property type="entry name" value="GCP_C"/>
</dbReference>
<dbReference type="PANTHER" id="PTHR19302:SF27">
    <property type="entry name" value="GAMMA-TUBULIN COMPLEX COMPONENT 4"/>
    <property type="match status" value="1"/>
</dbReference>
<dbReference type="EMBL" id="CALNXJ010000032">
    <property type="protein sequence ID" value="CAH3138845.1"/>
    <property type="molecule type" value="Genomic_DNA"/>
</dbReference>
<organism evidence="9 10">
    <name type="scientific">Pocillopora meandrina</name>
    <dbReference type="NCBI Taxonomy" id="46732"/>
    <lineage>
        <taxon>Eukaryota</taxon>
        <taxon>Metazoa</taxon>
        <taxon>Cnidaria</taxon>
        <taxon>Anthozoa</taxon>
        <taxon>Hexacorallia</taxon>
        <taxon>Scleractinia</taxon>
        <taxon>Astrocoeniina</taxon>
        <taxon>Pocilloporidae</taxon>
        <taxon>Pocillopora</taxon>
    </lineage>
</organism>
<dbReference type="GO" id="GO:0007020">
    <property type="term" value="P:microtubule nucleation"/>
    <property type="evidence" value="ECO:0007669"/>
    <property type="project" value="InterPro"/>
</dbReference>
<accession>A0AAU9X7K9</accession>
<evidence type="ECO:0000256" key="1">
    <source>
        <dbReference type="ARBA" id="ARBA00004267"/>
    </source>
</evidence>
<keyword evidence="3 6" id="KW-0963">Cytoplasm</keyword>
<dbReference type="InterPro" id="IPR042241">
    <property type="entry name" value="GCP_C_sf"/>
</dbReference>
<dbReference type="GO" id="GO:0000930">
    <property type="term" value="C:gamma-tubulin complex"/>
    <property type="evidence" value="ECO:0007669"/>
    <property type="project" value="TreeGrafter"/>
</dbReference>
<keyword evidence="4 6" id="KW-0493">Microtubule</keyword>
<sequence>MLHELLLALSGDSGGIFVHKKFAGLQVATDLPFIHGSEVDLLNRICKLGTYFQNFQTFRRKYSEVSPYLKTIKRSKDGTTSADSFGLYIQAFCTGLDQVLDSYRKSLIDLEKQILKDPKLPLTFIEHSLEKYQALFPALWSVIEQIQASKASGCQILDILYQSCNCGIPDLRDALERILFVCHGVMYQQLSAWCLHGIHIDKHYEFFIKEVTSEDDDTLDIPEDGTSSDLGIPGITGRQLAEILEGDTKKQTPVQWKYRINAEMLPSYIPTRVADKVLFIGESVGMFKGSKANNNSIYRSSIIQDKEEEFTRSLYSLQEMPRFNLMLFENEIDKIRLCVAEHLWKLVVEDVNLLKHLQILKDFFLMGRGELFSAFIEHARGLLKLPPSDNTSHDANVAFLQVLSKFLPDDDEAASMFTVVIDEECTQNEKKKKAASADQPGVVISGWDCVKLQYDVQWPLHILFQPAVLENYNKLFRFLLKVKQTQLDLQQVWAAYMGTKHLSTAQLSNMTKIWLSRMHMAFLVDNLQYYLQVDVLEAQYSQLVEKINSTRDFESIRLAHDNFLTTLMAQSFLLMKPVSHCLDEILNLCQSFSALLLQTGSSGLAKRELSQIDNITKTYERQTVLLFQILSSVRSHQASPHLAQLLLRIDFNKHFSSSTFTNSSTSEATSITETSGLV</sequence>
<feature type="domain" description="Gamma tubulin complex component protein N-terminal" evidence="8">
    <location>
        <begin position="2"/>
        <end position="349"/>
    </location>
</feature>
<dbReference type="GO" id="GO:0000922">
    <property type="term" value="C:spindle pole"/>
    <property type="evidence" value="ECO:0007669"/>
    <property type="project" value="InterPro"/>
</dbReference>
<keyword evidence="5 6" id="KW-0206">Cytoskeleton</keyword>
<dbReference type="GO" id="GO:0051011">
    <property type="term" value="F:microtubule minus-end binding"/>
    <property type="evidence" value="ECO:0007669"/>
    <property type="project" value="TreeGrafter"/>
</dbReference>
<dbReference type="Pfam" id="PF04130">
    <property type="entry name" value="GCP_C_terminal"/>
    <property type="match status" value="1"/>
</dbReference>
<dbReference type="GO" id="GO:0031122">
    <property type="term" value="P:cytoplasmic microtubule organization"/>
    <property type="evidence" value="ECO:0007669"/>
    <property type="project" value="TreeGrafter"/>
</dbReference>
<dbReference type="Pfam" id="PF17681">
    <property type="entry name" value="GCP_N_terminal"/>
    <property type="match status" value="1"/>
</dbReference>
<dbReference type="GO" id="GO:0051225">
    <property type="term" value="P:spindle assembly"/>
    <property type="evidence" value="ECO:0007669"/>
    <property type="project" value="TreeGrafter"/>
</dbReference>
<evidence type="ECO:0000313" key="10">
    <source>
        <dbReference type="Proteomes" id="UP001159428"/>
    </source>
</evidence>
<evidence type="ECO:0000256" key="3">
    <source>
        <dbReference type="ARBA" id="ARBA00022490"/>
    </source>
</evidence>
<evidence type="ECO:0000259" key="8">
    <source>
        <dbReference type="Pfam" id="PF17681"/>
    </source>
</evidence>
<comment type="caution">
    <text evidence="9">The sequence shown here is derived from an EMBL/GenBank/DDBJ whole genome shotgun (WGS) entry which is preliminary data.</text>
</comment>
<feature type="domain" description="Gamma tubulin complex component C-terminal" evidence="7">
    <location>
        <begin position="353"/>
        <end position="655"/>
    </location>
</feature>
<dbReference type="Gene3D" id="1.20.120.1900">
    <property type="entry name" value="Gamma-tubulin complex, C-terminal domain"/>
    <property type="match status" value="1"/>
</dbReference>
<dbReference type="GO" id="GO:0043015">
    <property type="term" value="F:gamma-tubulin binding"/>
    <property type="evidence" value="ECO:0007669"/>
    <property type="project" value="InterPro"/>
</dbReference>
<dbReference type="Proteomes" id="UP001159428">
    <property type="component" value="Unassembled WGS sequence"/>
</dbReference>
<dbReference type="AlphaFoldDB" id="A0AAU9X7K9"/>
<dbReference type="InterPro" id="IPR007259">
    <property type="entry name" value="GCP"/>
</dbReference>
<comment type="subcellular location">
    <subcellularLocation>
        <location evidence="1 6">Cytoplasm</location>
        <location evidence="1 6">Cytoskeleton</location>
        <location evidence="1 6">Microtubule organizing center</location>
    </subcellularLocation>
</comment>
<evidence type="ECO:0000313" key="9">
    <source>
        <dbReference type="EMBL" id="CAH3138845.1"/>
    </source>
</evidence>
<evidence type="ECO:0000256" key="5">
    <source>
        <dbReference type="ARBA" id="ARBA00023212"/>
    </source>
</evidence>
<dbReference type="GO" id="GO:0000278">
    <property type="term" value="P:mitotic cell cycle"/>
    <property type="evidence" value="ECO:0007669"/>
    <property type="project" value="TreeGrafter"/>
</dbReference>
<keyword evidence="10" id="KW-1185">Reference proteome</keyword>
<evidence type="ECO:0000256" key="6">
    <source>
        <dbReference type="RuleBase" id="RU363050"/>
    </source>
</evidence>
<evidence type="ECO:0000256" key="4">
    <source>
        <dbReference type="ARBA" id="ARBA00022701"/>
    </source>
</evidence>
<evidence type="ECO:0000259" key="7">
    <source>
        <dbReference type="Pfam" id="PF04130"/>
    </source>
</evidence>
<dbReference type="GO" id="GO:0005874">
    <property type="term" value="C:microtubule"/>
    <property type="evidence" value="ECO:0007669"/>
    <property type="project" value="UniProtKB-KW"/>
</dbReference>
<gene>
    <name evidence="9" type="ORF">PMEA_00018628</name>
</gene>
<reference evidence="9 10" key="1">
    <citation type="submission" date="2022-05" db="EMBL/GenBank/DDBJ databases">
        <authorList>
            <consortium name="Genoscope - CEA"/>
            <person name="William W."/>
        </authorList>
    </citation>
    <scope>NUCLEOTIDE SEQUENCE [LARGE SCALE GENOMIC DNA]</scope>
</reference>
<dbReference type="InterPro" id="IPR041470">
    <property type="entry name" value="GCP_N"/>
</dbReference>
<evidence type="ECO:0000256" key="2">
    <source>
        <dbReference type="ARBA" id="ARBA00010337"/>
    </source>
</evidence>
<proteinExistence type="inferred from homology"/>
<name>A0AAU9X7K9_9CNID</name>
<dbReference type="GO" id="GO:0051321">
    <property type="term" value="P:meiotic cell cycle"/>
    <property type="evidence" value="ECO:0007669"/>
    <property type="project" value="TreeGrafter"/>
</dbReference>
<protein>
    <recommendedName>
        <fullName evidence="6">Gamma-tubulin complex component</fullName>
    </recommendedName>
</protein>
<comment type="similarity">
    <text evidence="2 6">Belongs to the TUBGCP family.</text>
</comment>